<comment type="similarity">
    <text evidence="1">Belongs to the peptidase C48 family.</text>
</comment>
<evidence type="ECO:0000256" key="1">
    <source>
        <dbReference type="ARBA" id="ARBA00005234"/>
    </source>
</evidence>
<dbReference type="InterPro" id="IPR038765">
    <property type="entry name" value="Papain-like_cys_pep_sf"/>
</dbReference>
<keyword evidence="2" id="KW-0645">Protease</keyword>
<organism evidence="5">
    <name type="scientific">Oryza punctata</name>
    <name type="common">Red rice</name>
    <dbReference type="NCBI Taxonomy" id="4537"/>
    <lineage>
        <taxon>Eukaryota</taxon>
        <taxon>Viridiplantae</taxon>
        <taxon>Streptophyta</taxon>
        <taxon>Embryophyta</taxon>
        <taxon>Tracheophyta</taxon>
        <taxon>Spermatophyta</taxon>
        <taxon>Magnoliopsida</taxon>
        <taxon>Liliopsida</taxon>
        <taxon>Poales</taxon>
        <taxon>Poaceae</taxon>
        <taxon>BOP clade</taxon>
        <taxon>Oryzoideae</taxon>
        <taxon>Oryzeae</taxon>
        <taxon>Oryzinae</taxon>
        <taxon>Oryza</taxon>
    </lineage>
</organism>
<keyword evidence="3" id="KW-0378">Hydrolase</keyword>
<keyword evidence="6" id="KW-1185">Reference proteome</keyword>
<reference evidence="5" key="1">
    <citation type="submission" date="2015-04" db="UniProtKB">
        <authorList>
            <consortium name="EnsemblPlants"/>
        </authorList>
    </citation>
    <scope>IDENTIFICATION</scope>
</reference>
<accession>A0A0E0K2T1</accession>
<protein>
    <recommendedName>
        <fullName evidence="4">Ubiquitin-like protease family profile domain-containing protein</fullName>
    </recommendedName>
</protein>
<dbReference type="InterPro" id="IPR003653">
    <property type="entry name" value="Peptidase_C48_C"/>
</dbReference>
<evidence type="ECO:0000313" key="6">
    <source>
        <dbReference type="Proteomes" id="UP000026962"/>
    </source>
</evidence>
<dbReference type="Gene3D" id="3.40.395.10">
    <property type="entry name" value="Adenoviral Proteinase, Chain A"/>
    <property type="match status" value="1"/>
</dbReference>
<dbReference type="GO" id="GO:0008234">
    <property type="term" value="F:cysteine-type peptidase activity"/>
    <property type="evidence" value="ECO:0007669"/>
    <property type="project" value="InterPro"/>
</dbReference>
<evidence type="ECO:0000256" key="3">
    <source>
        <dbReference type="ARBA" id="ARBA00022801"/>
    </source>
</evidence>
<sequence length="396" mass="45345">MKDKVSSMMASHCLTCHVTGNHSCEYIMVDVLVMLAHSKFGDLPDDADITVCNGRASDSGAQGNKQPWNILIYVFHIKKPNADNGVISTPAKDLHATSSSCNRNNVKLGLLIVATTNGLKLMKFTRKQTNYFVLVKFIGWETTSAWAKKNYIPCKACKRPICSFTAETTIRMSFDTFGHSLKKGGHANSFIISAFCRCMFHKNIHPSQKRSISFPLLVQDELMIKLNPASRAMLEKCFLGASTTRKLHKCDMIFFPICHQEHCFLFVVDIKEMMVVFLDSLYRQNDPYFDFIHPLLLSNLQIAWNEFEGTPMDFSTFEVFSHRCDSGIFVMKCIELWSPRVVLSNEFNKTNINNIRVQYANLIFFHEKNKILQTETKDLVLNWVHQDVTWGCYLEQ</sequence>
<proteinExistence type="inferred from homology"/>
<dbReference type="GO" id="GO:0006508">
    <property type="term" value="P:proteolysis"/>
    <property type="evidence" value="ECO:0007669"/>
    <property type="project" value="UniProtKB-KW"/>
</dbReference>
<name>A0A0E0K2T1_ORYPU</name>
<evidence type="ECO:0000256" key="2">
    <source>
        <dbReference type="ARBA" id="ARBA00022670"/>
    </source>
</evidence>
<evidence type="ECO:0000259" key="4">
    <source>
        <dbReference type="Pfam" id="PF02902"/>
    </source>
</evidence>
<reference evidence="5" key="2">
    <citation type="submission" date="2018-05" db="EMBL/GenBank/DDBJ databases">
        <title>OpunRS2 (Oryza punctata Reference Sequence Version 2).</title>
        <authorList>
            <person name="Zhang J."/>
            <person name="Kudrna D."/>
            <person name="Lee S."/>
            <person name="Talag J."/>
            <person name="Welchert J."/>
            <person name="Wing R.A."/>
        </authorList>
    </citation>
    <scope>NUCLEOTIDE SEQUENCE [LARGE SCALE GENOMIC DNA]</scope>
</reference>
<dbReference type="SUPFAM" id="SSF54001">
    <property type="entry name" value="Cysteine proteinases"/>
    <property type="match status" value="1"/>
</dbReference>
<dbReference type="EnsemblPlants" id="OPUNC02G23100.1">
    <property type="protein sequence ID" value="OPUNC02G23100.1"/>
    <property type="gene ID" value="OPUNC02G23100"/>
</dbReference>
<dbReference type="HOGENOM" id="CLU_757344_0_0_1"/>
<dbReference type="Proteomes" id="UP000026962">
    <property type="component" value="Chromosome 2"/>
</dbReference>
<dbReference type="Pfam" id="PF02902">
    <property type="entry name" value="Peptidase_C48"/>
    <property type="match status" value="1"/>
</dbReference>
<dbReference type="AlphaFoldDB" id="A0A0E0K2T1"/>
<feature type="domain" description="Ubiquitin-like protease family profile" evidence="4">
    <location>
        <begin position="245"/>
        <end position="363"/>
    </location>
</feature>
<evidence type="ECO:0000313" key="5">
    <source>
        <dbReference type="EnsemblPlants" id="OPUNC02G23100.1"/>
    </source>
</evidence>
<dbReference type="STRING" id="4537.A0A0E0K2T1"/>
<dbReference type="Gramene" id="OPUNC02G23100.1">
    <property type="protein sequence ID" value="OPUNC02G23100.1"/>
    <property type="gene ID" value="OPUNC02G23100"/>
</dbReference>